<evidence type="ECO:0000256" key="3">
    <source>
        <dbReference type="ARBA" id="ARBA00010551"/>
    </source>
</evidence>
<dbReference type="OMA" id="EHNQAVQ"/>
<dbReference type="RefSeq" id="XP_047766106.1">
    <property type="nucleotide sequence ID" value="XM_047908096.1"/>
</dbReference>
<dbReference type="InterPro" id="IPR050464">
    <property type="entry name" value="Zeta_carotene_desat/Oxidored"/>
</dbReference>
<dbReference type="InterPro" id="IPR036188">
    <property type="entry name" value="FAD/NAD-bd_sf"/>
</dbReference>
<dbReference type="EC" id="1.3.3.4" evidence="4 11"/>
<sequence>MLRRPALRVASSASRAACLPSVVAHPAALTDPSRACSCHYSTDSAPVSHDVGVLGGGITGLASAYYLTRELPNAKVTLYESKENIGGWLQSHRVPVKDGTVLFEAGPRTLRPQSNGVLTASLMQDLDLTMDAIFTQRTSPAARNRFLYYPDHLVRMPHPSHGLADNIWSLITEPVFKTALWAGLQEFWKNPRDPSLQDESIGSFFSRRLSKPMVDRILSGVIHGVYAGDVYQLSIKSLFPRLWRDEQEHGSVVHGMLQGRADGVKMTKREADFMQEMKQYQWDPLLKATLRENSVFTFKDGLKMLTDRLYAKLFETGRVEFKTSSAVESVDQAEGNTGIQVKIAGKADSHKHSHIISALSPWHLNAVTRGPSNKQLIPTIPTVTVMTVNLYFRTPNMHEPGFGYLIPRATPFEQNPERALGVVFDTAYSPGTDDLNPANWHDLDVDQLKQAREQGRMINVNDFAWYNMPDKPNHQDHVTARGTKVTVMLGGHWWNGWPSYPDEKEGVALARSVLERQMGIKEEPEAWMVNVQQDCIPQYTVGHEQRLQQAHNNIWREYKGRLRVAGNWMSGVGVNDCIRSAFDIAKNIRKDGTGLEHIGEKPSVRVKITPRKPGEKEDGD</sequence>
<evidence type="ECO:0000256" key="4">
    <source>
        <dbReference type="ARBA" id="ARBA00012867"/>
    </source>
</evidence>
<keyword evidence="14" id="KW-1185">Reference proteome</keyword>
<gene>
    <name evidence="13" type="ORF">CLAFUR5_08948</name>
</gene>
<evidence type="ECO:0000313" key="13">
    <source>
        <dbReference type="EMBL" id="UJO21740.1"/>
    </source>
</evidence>
<evidence type="ECO:0000256" key="9">
    <source>
        <dbReference type="ARBA" id="ARBA00023244"/>
    </source>
</evidence>
<evidence type="ECO:0000256" key="1">
    <source>
        <dbReference type="ARBA" id="ARBA00002600"/>
    </source>
</evidence>
<keyword evidence="9 11" id="KW-0627">Porphyrin biosynthesis</keyword>
<reference evidence="13" key="2">
    <citation type="journal article" date="2022" name="Microb. Genom.">
        <title>A chromosome-scale genome assembly of the tomato pathogen Cladosporium fulvum reveals a compartmentalized genome architecture and the presence of a dispensable chromosome.</title>
        <authorList>
            <person name="Zaccaron A.Z."/>
            <person name="Chen L.H."/>
            <person name="Samaras A."/>
            <person name="Stergiopoulos I."/>
        </authorList>
    </citation>
    <scope>NUCLEOTIDE SEQUENCE</scope>
    <source>
        <strain evidence="13">Race5_Kim</strain>
    </source>
</reference>
<evidence type="ECO:0000256" key="7">
    <source>
        <dbReference type="ARBA" id="ARBA00023002"/>
    </source>
</evidence>
<comment type="pathway">
    <text evidence="2 11">Porphyrin-containing compound metabolism; protoporphyrin-IX biosynthesis; protoporphyrin-IX from protoporphyrinogen-IX: step 1/1.</text>
</comment>
<comment type="function">
    <text evidence="1 11">Catalyzes the 6-electron oxidation of protoporphyrinogen-IX to form protoporphyrin-IX.</text>
</comment>
<dbReference type="SUPFAM" id="SSF54373">
    <property type="entry name" value="FAD-linked reductases, C-terminal domain"/>
    <property type="match status" value="2"/>
</dbReference>
<comment type="subcellular location">
    <subcellularLocation>
        <location evidence="11">Mitochondrion inner membrane</location>
    </subcellularLocation>
</comment>
<comment type="catalytic activity">
    <reaction evidence="10 11">
        <text>protoporphyrinogen IX + 3 O2 = protoporphyrin IX + 3 H2O2</text>
        <dbReference type="Rhea" id="RHEA:25576"/>
        <dbReference type="ChEBI" id="CHEBI:15379"/>
        <dbReference type="ChEBI" id="CHEBI:16240"/>
        <dbReference type="ChEBI" id="CHEBI:57306"/>
        <dbReference type="ChEBI" id="CHEBI:57307"/>
        <dbReference type="EC" id="1.3.3.4"/>
    </reaction>
</comment>
<dbReference type="KEGG" id="ffu:CLAFUR5_08948"/>
<dbReference type="Gene3D" id="3.50.50.60">
    <property type="entry name" value="FAD/NAD(P)-binding domain"/>
    <property type="match status" value="1"/>
</dbReference>
<comment type="cofactor">
    <cofactor evidence="11">
        <name>FAD</name>
        <dbReference type="ChEBI" id="CHEBI:57692"/>
    </cofactor>
    <text evidence="11">Binds 1 FAD per subunit.</text>
</comment>
<evidence type="ECO:0000256" key="10">
    <source>
        <dbReference type="ARBA" id="ARBA00047554"/>
    </source>
</evidence>
<accession>A0A9Q8PG13</accession>
<comment type="similarity">
    <text evidence="3 11">Belongs to the protoporphyrinogen/coproporphyrinogen oxidase family. Protoporphyrinogen oxidase subfamily.</text>
</comment>
<evidence type="ECO:0000313" key="14">
    <source>
        <dbReference type="Proteomes" id="UP000756132"/>
    </source>
</evidence>
<keyword evidence="7 11" id="KW-0560">Oxidoreductase</keyword>
<protein>
    <recommendedName>
        <fullName evidence="4 11">Protoporphyrinogen oxidase</fullName>
        <ecNumber evidence="4 11">1.3.3.4</ecNumber>
    </recommendedName>
</protein>
<dbReference type="InterPro" id="IPR004572">
    <property type="entry name" value="Protoporphyrinogen_oxidase"/>
</dbReference>
<evidence type="ECO:0000256" key="11">
    <source>
        <dbReference type="RuleBase" id="RU367069"/>
    </source>
</evidence>
<dbReference type="OrthoDB" id="438553at2759"/>
<dbReference type="Proteomes" id="UP000756132">
    <property type="component" value="Chromosome 9"/>
</dbReference>
<dbReference type="GO" id="GO:0004729">
    <property type="term" value="F:oxygen-dependent protoporphyrinogen oxidase activity"/>
    <property type="evidence" value="ECO:0007669"/>
    <property type="project" value="UniProtKB-UniRule"/>
</dbReference>
<feature type="domain" description="Amine oxidase" evidence="12">
    <location>
        <begin position="58"/>
        <end position="588"/>
    </location>
</feature>
<keyword evidence="8 11" id="KW-0350">Heme biosynthesis</keyword>
<organism evidence="13 14">
    <name type="scientific">Passalora fulva</name>
    <name type="common">Tomato leaf mold</name>
    <name type="synonym">Cladosporium fulvum</name>
    <dbReference type="NCBI Taxonomy" id="5499"/>
    <lineage>
        <taxon>Eukaryota</taxon>
        <taxon>Fungi</taxon>
        <taxon>Dikarya</taxon>
        <taxon>Ascomycota</taxon>
        <taxon>Pezizomycotina</taxon>
        <taxon>Dothideomycetes</taxon>
        <taxon>Dothideomycetidae</taxon>
        <taxon>Mycosphaerellales</taxon>
        <taxon>Mycosphaerellaceae</taxon>
        <taxon>Fulvia</taxon>
    </lineage>
</organism>
<dbReference type="GO" id="GO:0005743">
    <property type="term" value="C:mitochondrial inner membrane"/>
    <property type="evidence" value="ECO:0007669"/>
    <property type="project" value="UniProtKB-SubCell"/>
</dbReference>
<evidence type="ECO:0000256" key="8">
    <source>
        <dbReference type="ARBA" id="ARBA00023133"/>
    </source>
</evidence>
<dbReference type="EMBL" id="CP090171">
    <property type="protein sequence ID" value="UJO21740.1"/>
    <property type="molecule type" value="Genomic_DNA"/>
</dbReference>
<keyword evidence="6 11" id="KW-0274">FAD</keyword>
<evidence type="ECO:0000256" key="5">
    <source>
        <dbReference type="ARBA" id="ARBA00022630"/>
    </source>
</evidence>
<dbReference type="Pfam" id="PF01593">
    <property type="entry name" value="Amino_oxidase"/>
    <property type="match status" value="1"/>
</dbReference>
<dbReference type="GeneID" id="71988826"/>
<dbReference type="InterPro" id="IPR002937">
    <property type="entry name" value="Amino_oxidase"/>
</dbReference>
<dbReference type="PANTHER" id="PTHR42923:SF3">
    <property type="entry name" value="PROTOPORPHYRINOGEN OXIDASE"/>
    <property type="match status" value="1"/>
</dbReference>
<evidence type="ECO:0000256" key="2">
    <source>
        <dbReference type="ARBA" id="ARBA00005073"/>
    </source>
</evidence>
<evidence type="ECO:0000259" key="12">
    <source>
        <dbReference type="Pfam" id="PF01593"/>
    </source>
</evidence>
<dbReference type="PANTHER" id="PTHR42923">
    <property type="entry name" value="PROTOPORPHYRINOGEN OXIDASE"/>
    <property type="match status" value="1"/>
</dbReference>
<dbReference type="SUPFAM" id="SSF51905">
    <property type="entry name" value="FAD/NAD(P)-binding domain"/>
    <property type="match status" value="1"/>
</dbReference>
<proteinExistence type="inferred from homology"/>
<reference evidence="13" key="1">
    <citation type="submission" date="2021-12" db="EMBL/GenBank/DDBJ databases">
        <authorList>
            <person name="Zaccaron A."/>
            <person name="Stergiopoulos I."/>
        </authorList>
    </citation>
    <scope>NUCLEOTIDE SEQUENCE</scope>
    <source>
        <strain evidence="13">Race5_Kim</strain>
    </source>
</reference>
<dbReference type="AlphaFoldDB" id="A0A9Q8PG13"/>
<dbReference type="GO" id="GO:0006782">
    <property type="term" value="P:protoporphyrinogen IX biosynthetic process"/>
    <property type="evidence" value="ECO:0007669"/>
    <property type="project" value="UniProtKB-UniRule"/>
</dbReference>
<keyword evidence="5 11" id="KW-0285">Flavoprotein</keyword>
<dbReference type="NCBIfam" id="TIGR00562">
    <property type="entry name" value="proto_IX_ox"/>
    <property type="match status" value="1"/>
</dbReference>
<evidence type="ECO:0000256" key="6">
    <source>
        <dbReference type="ARBA" id="ARBA00022827"/>
    </source>
</evidence>
<name>A0A9Q8PG13_PASFU</name>